<name>R7TD05_CAPTE</name>
<feature type="coiled-coil region" evidence="1">
    <location>
        <begin position="106"/>
        <end position="140"/>
    </location>
</feature>
<evidence type="ECO:0000313" key="4">
    <source>
        <dbReference type="EnsemblMetazoa" id="CapteP211648"/>
    </source>
</evidence>
<dbReference type="AlphaFoldDB" id="R7TD05"/>
<accession>R7TD05</accession>
<sequence length="234" mass="26928">MSQLQTAPHTRYSMFPVKENILKIQCCFSYDFITPNHKDRTSLPPAPVYRGKSAPRTSTAHESDSLSSDEEYTDVVVAKVSFITQPNTVSFTAEEKNHLMAMSGLLEKLLTEQIATRRQVEQLTQEVRELKSAQVQLGTECILGKMVFRRQKERKHQKLKESIRGIDQGWNQIDSKFRPIPHPQYLLLTQHRFSGEVLNKRTCLQFAENISNSWKNNGKYSSKLLLQSLTSEIR</sequence>
<feature type="region of interest" description="Disordered" evidence="2">
    <location>
        <begin position="41"/>
        <end position="67"/>
    </location>
</feature>
<dbReference type="EMBL" id="AMQN01013704">
    <property type="status" value="NOT_ANNOTATED_CDS"/>
    <property type="molecule type" value="Genomic_DNA"/>
</dbReference>
<proteinExistence type="predicted"/>
<gene>
    <name evidence="3" type="ORF">CAPTEDRAFT_211648</name>
</gene>
<evidence type="ECO:0000256" key="1">
    <source>
        <dbReference type="SAM" id="Coils"/>
    </source>
</evidence>
<keyword evidence="1" id="KW-0175">Coiled coil</keyword>
<organism evidence="3">
    <name type="scientific">Capitella teleta</name>
    <name type="common">Polychaete worm</name>
    <dbReference type="NCBI Taxonomy" id="283909"/>
    <lineage>
        <taxon>Eukaryota</taxon>
        <taxon>Metazoa</taxon>
        <taxon>Spiralia</taxon>
        <taxon>Lophotrochozoa</taxon>
        <taxon>Annelida</taxon>
        <taxon>Polychaeta</taxon>
        <taxon>Sedentaria</taxon>
        <taxon>Scolecida</taxon>
        <taxon>Capitellidae</taxon>
        <taxon>Capitella</taxon>
    </lineage>
</organism>
<reference evidence="3 5" key="2">
    <citation type="journal article" date="2013" name="Nature">
        <title>Insights into bilaterian evolution from three spiralian genomes.</title>
        <authorList>
            <person name="Simakov O."/>
            <person name="Marletaz F."/>
            <person name="Cho S.J."/>
            <person name="Edsinger-Gonzales E."/>
            <person name="Havlak P."/>
            <person name="Hellsten U."/>
            <person name="Kuo D.H."/>
            <person name="Larsson T."/>
            <person name="Lv J."/>
            <person name="Arendt D."/>
            <person name="Savage R."/>
            <person name="Osoegawa K."/>
            <person name="de Jong P."/>
            <person name="Grimwood J."/>
            <person name="Chapman J.A."/>
            <person name="Shapiro H."/>
            <person name="Aerts A."/>
            <person name="Otillar R.P."/>
            <person name="Terry A.Y."/>
            <person name="Boore J.L."/>
            <person name="Grigoriev I.V."/>
            <person name="Lindberg D.R."/>
            <person name="Seaver E.C."/>
            <person name="Weisblat D.A."/>
            <person name="Putnam N.H."/>
            <person name="Rokhsar D.S."/>
        </authorList>
    </citation>
    <scope>NUCLEOTIDE SEQUENCE</scope>
    <source>
        <strain evidence="3 5">I ESC-2004</strain>
    </source>
</reference>
<dbReference type="EMBL" id="KB310405">
    <property type="protein sequence ID" value="ELT91628.1"/>
    <property type="molecule type" value="Genomic_DNA"/>
</dbReference>
<evidence type="ECO:0000313" key="5">
    <source>
        <dbReference type="Proteomes" id="UP000014760"/>
    </source>
</evidence>
<dbReference type="HOGENOM" id="CLU_1186028_0_0_1"/>
<protein>
    <submittedName>
        <fullName evidence="3 4">Uncharacterized protein</fullName>
    </submittedName>
</protein>
<reference evidence="4" key="3">
    <citation type="submission" date="2015-06" db="UniProtKB">
        <authorList>
            <consortium name="EnsemblMetazoa"/>
        </authorList>
    </citation>
    <scope>IDENTIFICATION</scope>
</reference>
<dbReference type="EnsemblMetazoa" id="CapteT211648">
    <property type="protein sequence ID" value="CapteP211648"/>
    <property type="gene ID" value="CapteG211648"/>
</dbReference>
<evidence type="ECO:0000313" key="3">
    <source>
        <dbReference type="EMBL" id="ELT91628.1"/>
    </source>
</evidence>
<keyword evidence="5" id="KW-1185">Reference proteome</keyword>
<dbReference type="Proteomes" id="UP000014760">
    <property type="component" value="Unassembled WGS sequence"/>
</dbReference>
<dbReference type="EMBL" id="AMQN01013703">
    <property type="status" value="NOT_ANNOTATED_CDS"/>
    <property type="molecule type" value="Genomic_DNA"/>
</dbReference>
<evidence type="ECO:0000256" key="2">
    <source>
        <dbReference type="SAM" id="MobiDB-lite"/>
    </source>
</evidence>
<reference evidence="5" key="1">
    <citation type="submission" date="2012-12" db="EMBL/GenBank/DDBJ databases">
        <authorList>
            <person name="Hellsten U."/>
            <person name="Grimwood J."/>
            <person name="Chapman J.A."/>
            <person name="Shapiro H."/>
            <person name="Aerts A."/>
            <person name="Otillar R.P."/>
            <person name="Terry A.Y."/>
            <person name="Boore J.L."/>
            <person name="Simakov O."/>
            <person name="Marletaz F."/>
            <person name="Cho S.-J."/>
            <person name="Edsinger-Gonzales E."/>
            <person name="Havlak P."/>
            <person name="Kuo D.-H."/>
            <person name="Larsson T."/>
            <person name="Lv J."/>
            <person name="Arendt D."/>
            <person name="Savage R."/>
            <person name="Osoegawa K."/>
            <person name="de Jong P."/>
            <person name="Lindberg D.R."/>
            <person name="Seaver E.C."/>
            <person name="Weisblat D.A."/>
            <person name="Putnam N.H."/>
            <person name="Grigoriev I.V."/>
            <person name="Rokhsar D.S."/>
        </authorList>
    </citation>
    <scope>NUCLEOTIDE SEQUENCE</scope>
    <source>
        <strain evidence="5">I ESC-2004</strain>
    </source>
</reference>